<organism evidence="2 3">
    <name type="scientific">Rhodobacter capsulatus</name>
    <name type="common">Rhodopseudomonas capsulata</name>
    <dbReference type="NCBI Taxonomy" id="1061"/>
    <lineage>
        <taxon>Bacteria</taxon>
        <taxon>Pseudomonadati</taxon>
        <taxon>Pseudomonadota</taxon>
        <taxon>Alphaproteobacteria</taxon>
        <taxon>Rhodobacterales</taxon>
        <taxon>Rhodobacter group</taxon>
        <taxon>Rhodobacter</taxon>
    </lineage>
</organism>
<proteinExistence type="predicted"/>
<reference evidence="2 3" key="1">
    <citation type="submission" date="2016-10" db="EMBL/GenBank/DDBJ databases">
        <authorList>
            <person name="de Groot N.N."/>
        </authorList>
    </citation>
    <scope>NUCLEOTIDE SEQUENCE [LARGE SCALE GENOMIC DNA]</scope>
    <source>
        <strain evidence="3">DSM 938 / 37b4</strain>
    </source>
</reference>
<dbReference type="AlphaFoldDB" id="A0A1G7CVC8"/>
<dbReference type="Pfam" id="PF12536">
    <property type="entry name" value="DUF3734"/>
    <property type="match status" value="1"/>
</dbReference>
<name>A0A1G7CVC8_RHOCA</name>
<dbReference type="OrthoDB" id="9807112at2"/>
<dbReference type="InterPro" id="IPR021095">
    <property type="entry name" value="DUF3734"/>
</dbReference>
<sequence length="88" mass="10127">MAEREKDIRFSSRTRLTTDRFRQLQAIRAETFESHSKDYDFSRLTMLGHWAAGRGYVSQTFSRKAWKARGASPSGLRIFDPGIGSKEI</sequence>
<dbReference type="EMBL" id="FNAY01000001">
    <property type="protein sequence ID" value="SDE43404.1"/>
    <property type="molecule type" value="Genomic_DNA"/>
</dbReference>
<accession>A0A1G7CVC8</accession>
<evidence type="ECO:0000313" key="2">
    <source>
        <dbReference type="EMBL" id="SDE43404.1"/>
    </source>
</evidence>
<feature type="domain" description="DUF3734" evidence="1">
    <location>
        <begin position="28"/>
        <end position="69"/>
    </location>
</feature>
<evidence type="ECO:0000313" key="3">
    <source>
        <dbReference type="Proteomes" id="UP000183812"/>
    </source>
</evidence>
<dbReference type="RefSeq" id="WP_074552595.1">
    <property type="nucleotide sequence ID" value="NZ_CP119563.1"/>
</dbReference>
<protein>
    <submittedName>
        <fullName evidence="2">Patatin phospholipase</fullName>
    </submittedName>
</protein>
<evidence type="ECO:0000259" key="1">
    <source>
        <dbReference type="Pfam" id="PF12536"/>
    </source>
</evidence>
<gene>
    <name evidence="2" type="ORF">SAMN04244550_00395</name>
</gene>
<dbReference type="Proteomes" id="UP000183812">
    <property type="component" value="Unassembled WGS sequence"/>
</dbReference>